<dbReference type="EMBL" id="DTFI01000228">
    <property type="protein sequence ID" value="HGI44278.1"/>
    <property type="molecule type" value="Genomic_DNA"/>
</dbReference>
<evidence type="ECO:0000313" key="3">
    <source>
        <dbReference type="EMBL" id="HGI44278.1"/>
    </source>
</evidence>
<sequence>MADRRGTRMLEVAKALALAESKLSFKVLAGGAVLGEEVLAVLKWMEETGSLRGASERGGLVYARAWRTLSNIERVLGVKLVERVAGGYGGGRSFLTPEGKLVLARLEFIGRKVALLSGLLKPDLRIAGSDCPGVRLIAERLWGKGLGVEYAAVGSWNGVELLLEGYCDVTGVHLLNPSGEDYNRFLLEDPRLRGKVALVRGYRRRLGFVVKPGNPKSIRGFRDLMRADVVFANRNRGSGTRNFVDSVLRRLAREEGLTLRKVVSSVRGYGTEYHSHAAVAYAVAAGKADVGVALEWAAARYGLEFIPLQEERYDFLVRLDRIRSDPVSAFIEYLGSEECRSELRALGFEAEGSGEVIV</sequence>
<dbReference type="SUPFAM" id="SSF46785">
    <property type="entry name" value="Winged helix' DNA-binding domain"/>
    <property type="match status" value="1"/>
</dbReference>
<organism evidence="3">
    <name type="scientific">Thermofilum pendens</name>
    <dbReference type="NCBI Taxonomy" id="2269"/>
    <lineage>
        <taxon>Archaea</taxon>
        <taxon>Thermoproteota</taxon>
        <taxon>Thermoprotei</taxon>
        <taxon>Thermofilales</taxon>
        <taxon>Thermofilaceae</taxon>
        <taxon>Thermofilum</taxon>
    </lineage>
</organism>
<reference evidence="3" key="1">
    <citation type="journal article" date="2020" name="mSystems">
        <title>Genome- and Community-Level Interaction Insights into Carbon Utilization and Element Cycling Functions of Hydrothermarchaeota in Hydrothermal Sediment.</title>
        <authorList>
            <person name="Zhou Z."/>
            <person name="Liu Y."/>
            <person name="Xu W."/>
            <person name="Pan J."/>
            <person name="Luo Z.H."/>
            <person name="Li M."/>
        </authorList>
    </citation>
    <scope>NUCLEOTIDE SEQUENCE [LARGE SCALE GENOMIC DNA]</scope>
    <source>
        <strain evidence="3">SpSt-735</strain>
    </source>
</reference>
<comment type="caution">
    <text evidence="3">The sequence shown here is derived from an EMBL/GenBank/DDBJ whole genome shotgun (WGS) entry which is preliminary data.</text>
</comment>
<dbReference type="InterPro" id="IPR036388">
    <property type="entry name" value="WH-like_DNA-bd_sf"/>
</dbReference>
<feature type="domain" description="HTH lysR-type" evidence="1">
    <location>
        <begin position="39"/>
        <end position="99"/>
    </location>
</feature>
<dbReference type="InterPro" id="IPR000847">
    <property type="entry name" value="LysR_HTH_N"/>
</dbReference>
<dbReference type="Gene3D" id="1.10.10.10">
    <property type="entry name" value="Winged helix-like DNA-binding domain superfamily/Winged helix DNA-binding domain"/>
    <property type="match status" value="1"/>
</dbReference>
<dbReference type="PANTHER" id="PTHR38431">
    <property type="entry name" value="BLL2305 PROTEIN"/>
    <property type="match status" value="1"/>
</dbReference>
<protein>
    <submittedName>
        <fullName evidence="3">LysR family transcriptional regulator</fullName>
    </submittedName>
</protein>
<dbReference type="GO" id="GO:0003700">
    <property type="term" value="F:DNA-binding transcription factor activity"/>
    <property type="evidence" value="ECO:0007669"/>
    <property type="project" value="InterPro"/>
</dbReference>
<dbReference type="InterPro" id="IPR036390">
    <property type="entry name" value="WH_DNA-bd_sf"/>
</dbReference>
<name>A0A7C4BBJ7_THEPE</name>
<dbReference type="Pfam" id="PF12727">
    <property type="entry name" value="PBP_like"/>
    <property type="match status" value="1"/>
</dbReference>
<dbReference type="Gene3D" id="3.40.190.10">
    <property type="entry name" value="Periplasmic binding protein-like II"/>
    <property type="match status" value="1"/>
</dbReference>
<evidence type="ECO:0000259" key="1">
    <source>
        <dbReference type="Pfam" id="PF00126"/>
    </source>
</evidence>
<accession>A0A7C4BBJ7</accession>
<dbReference type="Pfam" id="PF00126">
    <property type="entry name" value="HTH_1"/>
    <property type="match status" value="1"/>
</dbReference>
<dbReference type="PANTHER" id="PTHR38431:SF1">
    <property type="entry name" value="BLL2305 PROTEIN"/>
    <property type="match status" value="1"/>
</dbReference>
<proteinExistence type="predicted"/>
<evidence type="ECO:0000259" key="2">
    <source>
        <dbReference type="Pfam" id="PF12727"/>
    </source>
</evidence>
<feature type="domain" description="PBP" evidence="2">
    <location>
        <begin position="143"/>
        <end position="334"/>
    </location>
</feature>
<dbReference type="AlphaFoldDB" id="A0A7C4BBJ7"/>
<dbReference type="InterPro" id="IPR024370">
    <property type="entry name" value="PBP_domain"/>
</dbReference>
<dbReference type="SUPFAM" id="SSF53850">
    <property type="entry name" value="Periplasmic binding protein-like II"/>
    <property type="match status" value="1"/>
</dbReference>
<gene>
    <name evidence="3" type="ORF">ENV17_07850</name>
</gene>